<evidence type="ECO:0000259" key="1">
    <source>
        <dbReference type="PROSITE" id="PS51471"/>
    </source>
</evidence>
<organism evidence="2 3">
    <name type="scientific">Cyclotella cryptica</name>
    <dbReference type="NCBI Taxonomy" id="29204"/>
    <lineage>
        <taxon>Eukaryota</taxon>
        <taxon>Sar</taxon>
        <taxon>Stramenopiles</taxon>
        <taxon>Ochrophyta</taxon>
        <taxon>Bacillariophyta</taxon>
        <taxon>Coscinodiscophyceae</taxon>
        <taxon>Thalassiosirophycidae</taxon>
        <taxon>Stephanodiscales</taxon>
        <taxon>Stephanodiscaceae</taxon>
        <taxon>Cyclotella</taxon>
    </lineage>
</organism>
<dbReference type="PROSITE" id="PS51471">
    <property type="entry name" value="FE2OG_OXY"/>
    <property type="match status" value="1"/>
</dbReference>
<sequence>MLCIQQQVALSAYICDRDRTPKNESRAMIPTPRTLVLGDNAAVPSVTYRRGDSTVVNAIVDRGMELLKKEGMCFTTITDNIIDYTSLSMATIRYEAPGGQFPPHVDHCKDSAVFLVSLGCNANFMVRGKGETEVHRFQLRSGDALAFNASTEADILHGVESIDTTPSAACEALAKIFPVFWKHRYGVQCRIYYRPLNDTFTDNATN</sequence>
<dbReference type="InterPro" id="IPR005123">
    <property type="entry name" value="Oxoglu/Fe-dep_dioxygenase_dom"/>
</dbReference>
<dbReference type="Gene3D" id="2.60.120.590">
    <property type="entry name" value="Alpha-ketoglutarate-dependent dioxygenase AlkB-like"/>
    <property type="match status" value="1"/>
</dbReference>
<feature type="domain" description="Fe2OG dioxygenase" evidence="1">
    <location>
        <begin position="85"/>
        <end position="193"/>
    </location>
</feature>
<comment type="caution">
    <text evidence="2">The sequence shown here is derived from an EMBL/GenBank/DDBJ whole genome shotgun (WGS) entry which is preliminary data.</text>
</comment>
<evidence type="ECO:0000313" key="3">
    <source>
        <dbReference type="Proteomes" id="UP001516023"/>
    </source>
</evidence>
<dbReference type="EMBL" id="JABMIG020000403">
    <property type="protein sequence ID" value="KAL3779162.1"/>
    <property type="molecule type" value="Genomic_DNA"/>
</dbReference>
<dbReference type="SUPFAM" id="SSF51197">
    <property type="entry name" value="Clavaminate synthase-like"/>
    <property type="match status" value="1"/>
</dbReference>
<dbReference type="InterPro" id="IPR027450">
    <property type="entry name" value="AlkB-like"/>
</dbReference>
<dbReference type="InterPro" id="IPR037151">
    <property type="entry name" value="AlkB-like_sf"/>
</dbReference>
<protein>
    <recommendedName>
        <fullName evidence="1">Fe2OG dioxygenase domain-containing protein</fullName>
    </recommendedName>
</protein>
<dbReference type="Pfam" id="PF13532">
    <property type="entry name" value="2OG-FeII_Oxy_2"/>
    <property type="match status" value="1"/>
</dbReference>
<dbReference type="AlphaFoldDB" id="A0ABD3NU24"/>
<dbReference type="Proteomes" id="UP001516023">
    <property type="component" value="Unassembled WGS sequence"/>
</dbReference>
<gene>
    <name evidence="2" type="ORF">HJC23_014009</name>
</gene>
<name>A0ABD3NU24_9STRA</name>
<reference evidence="2 3" key="1">
    <citation type="journal article" date="2020" name="G3 (Bethesda)">
        <title>Improved Reference Genome for Cyclotella cryptica CCMP332, a Model for Cell Wall Morphogenesis, Salinity Adaptation, and Lipid Production in Diatoms (Bacillariophyta).</title>
        <authorList>
            <person name="Roberts W.R."/>
            <person name="Downey K.M."/>
            <person name="Ruck E.C."/>
            <person name="Traller J.C."/>
            <person name="Alverson A.J."/>
        </authorList>
    </citation>
    <scope>NUCLEOTIDE SEQUENCE [LARGE SCALE GENOMIC DNA]</scope>
    <source>
        <strain evidence="2 3">CCMP332</strain>
    </source>
</reference>
<evidence type="ECO:0000313" key="2">
    <source>
        <dbReference type="EMBL" id="KAL3779162.1"/>
    </source>
</evidence>
<proteinExistence type="predicted"/>
<accession>A0ABD3NU24</accession>
<keyword evidence="3" id="KW-1185">Reference proteome</keyword>